<name>A0ABQ7YJZ9_BRANA</name>
<feature type="compositionally biased region" description="Basic and acidic residues" evidence="1">
    <location>
        <begin position="94"/>
        <end position="103"/>
    </location>
</feature>
<reference evidence="2 3" key="1">
    <citation type="submission" date="2021-05" db="EMBL/GenBank/DDBJ databases">
        <title>Genome Assembly of Synthetic Allotetraploid Brassica napus Reveals Homoeologous Exchanges between Subgenomes.</title>
        <authorList>
            <person name="Davis J.T."/>
        </authorList>
    </citation>
    <scope>NUCLEOTIDE SEQUENCE [LARGE SCALE GENOMIC DNA]</scope>
    <source>
        <strain evidence="3">cv. Da-Ae</strain>
        <tissue evidence="2">Seedling</tissue>
    </source>
</reference>
<keyword evidence="3" id="KW-1185">Reference proteome</keyword>
<sequence length="339" mass="37834">MTIIMGEEIEVRVATVKSSGLRDRDTKRDADAVSQADPDEPRNRDSKPAKKRPRRREAEDEGLPGLKPHQDSTRHQSPGPNPRSGKKLVKHRRSEQTGKRIDPGSRTFLTTALLENFAVTPDLAPPTPNFSDLPRIEQRLEAAKQTRASTKTAKRRRKPMEQRGKENKELPTTACGTTAVGAETMRCARLRFPEEGEDDDEEEFSFAYVNAEGYPIAAEEAFEDGHIRPAYPLFNSDLLFDYEKDGVSATDDSNETVRPRLRKLFVEDRDGDGDASPETCRNSTGFSKLWRFRDLVLRSNSDGRNAFVFLNSNVSGGDKDQSSSSSSAAAKLTSEDDKK</sequence>
<dbReference type="Proteomes" id="UP000824890">
    <property type="component" value="Unassembled WGS sequence"/>
</dbReference>
<evidence type="ECO:0000256" key="1">
    <source>
        <dbReference type="SAM" id="MobiDB-lite"/>
    </source>
</evidence>
<dbReference type="PANTHER" id="PTHR33095">
    <property type="entry name" value="OS07G0619500 PROTEIN"/>
    <property type="match status" value="1"/>
</dbReference>
<proteinExistence type="predicted"/>
<dbReference type="InterPro" id="IPR012442">
    <property type="entry name" value="DUF1645_plant"/>
</dbReference>
<feature type="compositionally biased region" description="Basic residues" evidence="1">
    <location>
        <begin position="84"/>
        <end position="93"/>
    </location>
</feature>
<organism evidence="2 3">
    <name type="scientific">Brassica napus</name>
    <name type="common">Rape</name>
    <dbReference type="NCBI Taxonomy" id="3708"/>
    <lineage>
        <taxon>Eukaryota</taxon>
        <taxon>Viridiplantae</taxon>
        <taxon>Streptophyta</taxon>
        <taxon>Embryophyta</taxon>
        <taxon>Tracheophyta</taxon>
        <taxon>Spermatophyta</taxon>
        <taxon>Magnoliopsida</taxon>
        <taxon>eudicotyledons</taxon>
        <taxon>Gunneridae</taxon>
        <taxon>Pentapetalae</taxon>
        <taxon>rosids</taxon>
        <taxon>malvids</taxon>
        <taxon>Brassicales</taxon>
        <taxon>Brassicaceae</taxon>
        <taxon>Brassiceae</taxon>
        <taxon>Brassica</taxon>
    </lineage>
</organism>
<gene>
    <name evidence="2" type="ORF">HID58_075572</name>
</gene>
<evidence type="ECO:0000313" key="3">
    <source>
        <dbReference type="Proteomes" id="UP000824890"/>
    </source>
</evidence>
<feature type="compositionally biased region" description="Basic and acidic residues" evidence="1">
    <location>
        <begin position="39"/>
        <end position="48"/>
    </location>
</feature>
<comment type="caution">
    <text evidence="2">The sequence shown here is derived from an EMBL/GenBank/DDBJ whole genome shotgun (WGS) entry which is preliminary data.</text>
</comment>
<accession>A0ABQ7YJZ9</accession>
<dbReference type="EMBL" id="JAGKQM010000017">
    <property type="protein sequence ID" value="KAH0868550.1"/>
    <property type="molecule type" value="Genomic_DNA"/>
</dbReference>
<dbReference type="Pfam" id="PF07816">
    <property type="entry name" value="DUF1645"/>
    <property type="match status" value="2"/>
</dbReference>
<feature type="compositionally biased region" description="Basic and acidic residues" evidence="1">
    <location>
        <begin position="20"/>
        <end position="31"/>
    </location>
</feature>
<feature type="region of interest" description="Disordered" evidence="1">
    <location>
        <begin position="313"/>
        <end position="339"/>
    </location>
</feature>
<feature type="region of interest" description="Disordered" evidence="1">
    <location>
        <begin position="14"/>
        <end position="107"/>
    </location>
</feature>
<evidence type="ECO:0000313" key="2">
    <source>
        <dbReference type="EMBL" id="KAH0868550.1"/>
    </source>
</evidence>
<feature type="compositionally biased region" description="Basic and acidic residues" evidence="1">
    <location>
        <begin position="159"/>
        <end position="169"/>
    </location>
</feature>
<protein>
    <submittedName>
        <fullName evidence="2">Uncharacterized protein</fullName>
    </submittedName>
</protein>
<dbReference type="PANTHER" id="PTHR33095:SF114">
    <property type="entry name" value="DUF1645 FAMILY PROTEIN"/>
    <property type="match status" value="1"/>
</dbReference>
<feature type="region of interest" description="Disordered" evidence="1">
    <location>
        <begin position="143"/>
        <end position="170"/>
    </location>
</feature>